<name>A0A6G0ZRD2_APHCR</name>
<comment type="caution">
    <text evidence="1">The sequence shown here is derived from an EMBL/GenBank/DDBJ whole genome shotgun (WGS) entry which is preliminary data.</text>
</comment>
<keyword evidence="1" id="KW-0695">RNA-directed DNA polymerase</keyword>
<evidence type="ECO:0000313" key="1">
    <source>
        <dbReference type="EMBL" id="KAF0774198.1"/>
    </source>
</evidence>
<sequence length="153" mass="17931">MIFTQKYGKYNYVGRVNCHMSVYQNFNGQLYVHHWTIHPMLEHLKRLPISLQQKILLLPAMSMTRKSYQYIASVFQNITLNKIINASPFAFNLIYITLHNYLGIISIAETESTLFYKRVFSDLEKSIENPDTQIHVDTTGMHDSLLVTYRHSN</sequence>
<keyword evidence="1" id="KW-0548">Nucleotidyltransferase</keyword>
<evidence type="ECO:0000313" key="2">
    <source>
        <dbReference type="Proteomes" id="UP000478052"/>
    </source>
</evidence>
<dbReference type="AlphaFoldDB" id="A0A6G0ZRD2"/>
<reference evidence="1 2" key="1">
    <citation type="submission" date="2019-08" db="EMBL/GenBank/DDBJ databases">
        <title>Whole genome of Aphis craccivora.</title>
        <authorList>
            <person name="Voronova N.V."/>
            <person name="Shulinski R.S."/>
            <person name="Bandarenka Y.V."/>
            <person name="Zhorov D.G."/>
            <person name="Warner D."/>
        </authorList>
    </citation>
    <scope>NUCLEOTIDE SEQUENCE [LARGE SCALE GENOMIC DNA]</scope>
    <source>
        <strain evidence="1">180601</strain>
        <tissue evidence="1">Whole Body</tissue>
    </source>
</reference>
<dbReference type="Proteomes" id="UP000478052">
    <property type="component" value="Unassembled WGS sequence"/>
</dbReference>
<keyword evidence="1" id="KW-0808">Transferase</keyword>
<dbReference type="EMBL" id="VUJU01000001">
    <property type="protein sequence ID" value="KAF0774198.1"/>
    <property type="molecule type" value="Genomic_DNA"/>
</dbReference>
<organism evidence="1 2">
    <name type="scientific">Aphis craccivora</name>
    <name type="common">Cowpea aphid</name>
    <dbReference type="NCBI Taxonomy" id="307492"/>
    <lineage>
        <taxon>Eukaryota</taxon>
        <taxon>Metazoa</taxon>
        <taxon>Ecdysozoa</taxon>
        <taxon>Arthropoda</taxon>
        <taxon>Hexapoda</taxon>
        <taxon>Insecta</taxon>
        <taxon>Pterygota</taxon>
        <taxon>Neoptera</taxon>
        <taxon>Paraneoptera</taxon>
        <taxon>Hemiptera</taxon>
        <taxon>Sternorrhyncha</taxon>
        <taxon>Aphidomorpha</taxon>
        <taxon>Aphidoidea</taxon>
        <taxon>Aphididae</taxon>
        <taxon>Aphidini</taxon>
        <taxon>Aphis</taxon>
        <taxon>Aphis</taxon>
    </lineage>
</organism>
<gene>
    <name evidence="1" type="ORF">FWK35_00000263</name>
</gene>
<proteinExistence type="predicted"/>
<accession>A0A6G0ZRD2</accession>
<protein>
    <submittedName>
        <fullName evidence="1">Putative RNA-directed DNA polymerase</fullName>
    </submittedName>
</protein>
<keyword evidence="2" id="KW-1185">Reference proteome</keyword>
<dbReference type="GO" id="GO:0003964">
    <property type="term" value="F:RNA-directed DNA polymerase activity"/>
    <property type="evidence" value="ECO:0007669"/>
    <property type="project" value="UniProtKB-KW"/>
</dbReference>